<evidence type="ECO:0000313" key="3">
    <source>
        <dbReference type="Proteomes" id="UP000243342"/>
    </source>
</evidence>
<dbReference type="Proteomes" id="UP000243342">
    <property type="component" value="Unassembled WGS sequence"/>
</dbReference>
<evidence type="ECO:0000313" key="2">
    <source>
        <dbReference type="EMBL" id="OIV38252.1"/>
    </source>
</evidence>
<accession>A0A1J7C9Q9</accession>
<gene>
    <name evidence="2" type="ORF">BIV57_06875</name>
</gene>
<reference evidence="2 3" key="1">
    <citation type="submission" date="2016-10" db="EMBL/GenBank/DDBJ databases">
        <title>Genome sequence of Streptomyces gilvigriseus MUSC 26.</title>
        <authorList>
            <person name="Lee L.-H."/>
            <person name="Ser H.-L."/>
        </authorList>
    </citation>
    <scope>NUCLEOTIDE SEQUENCE [LARGE SCALE GENOMIC DNA]</scope>
    <source>
        <strain evidence="2 3">MUSC 26</strain>
    </source>
</reference>
<dbReference type="InterPro" id="IPR009003">
    <property type="entry name" value="Peptidase_S1_PA"/>
</dbReference>
<dbReference type="SUPFAM" id="SSF50494">
    <property type="entry name" value="Trypsin-like serine proteases"/>
    <property type="match status" value="1"/>
</dbReference>
<keyword evidence="3" id="KW-1185">Reference proteome</keyword>
<dbReference type="InterPro" id="IPR043504">
    <property type="entry name" value="Peptidase_S1_PA_chymotrypsin"/>
</dbReference>
<dbReference type="GO" id="GO:0004252">
    <property type="term" value="F:serine-type endopeptidase activity"/>
    <property type="evidence" value="ECO:0007669"/>
    <property type="project" value="InterPro"/>
</dbReference>
<protein>
    <recommendedName>
        <fullName evidence="4">Peptidase S1 domain-containing protein</fullName>
    </recommendedName>
</protein>
<feature type="compositionally biased region" description="Polar residues" evidence="1">
    <location>
        <begin position="65"/>
        <end position="81"/>
    </location>
</feature>
<feature type="region of interest" description="Disordered" evidence="1">
    <location>
        <begin position="19"/>
        <end position="42"/>
    </location>
</feature>
<feature type="region of interest" description="Disordered" evidence="1">
    <location>
        <begin position="60"/>
        <end position="89"/>
    </location>
</feature>
<dbReference type="EMBL" id="MLCF01000026">
    <property type="protein sequence ID" value="OIV38252.1"/>
    <property type="molecule type" value="Genomic_DNA"/>
</dbReference>
<evidence type="ECO:0008006" key="4">
    <source>
        <dbReference type="Google" id="ProtNLM"/>
    </source>
</evidence>
<dbReference type="STRING" id="1428644.BIV57_06875"/>
<dbReference type="PROSITE" id="PS00134">
    <property type="entry name" value="TRYPSIN_HIS"/>
    <property type="match status" value="1"/>
</dbReference>
<dbReference type="InterPro" id="IPR018114">
    <property type="entry name" value="TRYPSIN_HIS"/>
</dbReference>
<dbReference type="GO" id="GO:0006508">
    <property type="term" value="P:proteolysis"/>
    <property type="evidence" value="ECO:0007669"/>
    <property type="project" value="InterPro"/>
</dbReference>
<dbReference type="Gene3D" id="2.40.10.10">
    <property type="entry name" value="Trypsin-like serine proteases"/>
    <property type="match status" value="2"/>
</dbReference>
<sequence>MVGVGLSLALASSVMPLGHGDPGSPSADSAAPPPGRITPGLGSWTAQAASRYWTAARMTDDTGETGDSQDGAQGSHGTRTASGGIAGSTPFDGIPVVGRLFMTGTNVGDSGISSDAGECTASVVHSPGRNLIVTAAHCLDNPDRHGHYAFVPQYHQGQKPFGAFPVNLKRTWIDPRYLKLGHVDGAPYDIGFAEVGPGLDGRNVENVVGANTMDFNAGHTDHQVQLVGYSVYEGRARSCTGTAVPFQDDFLRIGCAGYDDGTSGSPWMAGFNGRTGKIIGVIGGWETGGSNPDTSYAAYVGDAAEAVYRQATAGKDPVTLPS</sequence>
<dbReference type="AlphaFoldDB" id="A0A1J7C9Q9"/>
<name>A0A1J7C9Q9_9ACTN</name>
<evidence type="ECO:0000256" key="1">
    <source>
        <dbReference type="SAM" id="MobiDB-lite"/>
    </source>
</evidence>
<organism evidence="2 3">
    <name type="scientific">Mangrovactinospora gilvigrisea</name>
    <dbReference type="NCBI Taxonomy" id="1428644"/>
    <lineage>
        <taxon>Bacteria</taxon>
        <taxon>Bacillati</taxon>
        <taxon>Actinomycetota</taxon>
        <taxon>Actinomycetes</taxon>
        <taxon>Kitasatosporales</taxon>
        <taxon>Streptomycetaceae</taxon>
        <taxon>Mangrovactinospora</taxon>
    </lineage>
</organism>
<proteinExistence type="predicted"/>
<comment type="caution">
    <text evidence="2">The sequence shown here is derived from an EMBL/GenBank/DDBJ whole genome shotgun (WGS) entry which is preliminary data.</text>
</comment>